<reference evidence="4" key="1">
    <citation type="submission" date="2020-10" db="EMBL/GenBank/DDBJ databases">
        <authorList>
            <person name="Gilroy R."/>
        </authorList>
    </citation>
    <scope>NUCLEOTIDE SEQUENCE</scope>
    <source>
        <strain evidence="4">14700</strain>
    </source>
</reference>
<dbReference type="PANTHER" id="PTHR30244">
    <property type="entry name" value="TRANSAMINASE"/>
    <property type="match status" value="1"/>
</dbReference>
<feature type="compositionally biased region" description="Acidic residues" evidence="3">
    <location>
        <begin position="161"/>
        <end position="172"/>
    </location>
</feature>
<organism evidence="4 5">
    <name type="scientific">Candidatus Ornithospirochaeta stercoravium</name>
    <dbReference type="NCBI Taxonomy" id="2840897"/>
    <lineage>
        <taxon>Bacteria</taxon>
        <taxon>Pseudomonadati</taxon>
        <taxon>Spirochaetota</taxon>
        <taxon>Spirochaetia</taxon>
        <taxon>Spirochaetales</taxon>
        <taxon>Spirochaetaceae</taxon>
        <taxon>Spirochaetaceae incertae sedis</taxon>
        <taxon>Candidatus Ornithospirochaeta</taxon>
    </lineage>
</organism>
<feature type="region of interest" description="Disordered" evidence="3">
    <location>
        <begin position="153"/>
        <end position="180"/>
    </location>
</feature>
<dbReference type="InterPro" id="IPR015424">
    <property type="entry name" value="PyrdxlP-dep_Trfase"/>
</dbReference>
<gene>
    <name evidence="4" type="ORF">IAA72_06660</name>
</gene>
<dbReference type="Pfam" id="PF01041">
    <property type="entry name" value="DegT_DnrJ_EryC1"/>
    <property type="match status" value="1"/>
</dbReference>
<keyword evidence="4" id="KW-0032">Aminotransferase</keyword>
<dbReference type="Gene3D" id="3.90.1150.10">
    <property type="entry name" value="Aspartate Aminotransferase, domain 1"/>
    <property type="match status" value="1"/>
</dbReference>
<evidence type="ECO:0000256" key="3">
    <source>
        <dbReference type="SAM" id="MobiDB-lite"/>
    </source>
</evidence>
<dbReference type="Proteomes" id="UP000810292">
    <property type="component" value="Unassembled WGS sequence"/>
</dbReference>
<comment type="similarity">
    <text evidence="1 2">Belongs to the DegT/DnrJ/EryC1 family.</text>
</comment>
<dbReference type="PANTHER" id="PTHR30244:SF34">
    <property type="entry name" value="DTDP-4-AMINO-4,6-DIDEOXYGALACTOSE TRANSAMINASE"/>
    <property type="match status" value="1"/>
</dbReference>
<dbReference type="GO" id="GO:0000271">
    <property type="term" value="P:polysaccharide biosynthetic process"/>
    <property type="evidence" value="ECO:0007669"/>
    <property type="project" value="TreeGrafter"/>
</dbReference>
<dbReference type="AlphaFoldDB" id="A0A9D9IBB2"/>
<dbReference type="GO" id="GO:0008483">
    <property type="term" value="F:transaminase activity"/>
    <property type="evidence" value="ECO:0007669"/>
    <property type="project" value="UniProtKB-KW"/>
</dbReference>
<keyword evidence="4" id="KW-0808">Transferase</keyword>
<dbReference type="Gene3D" id="3.40.640.10">
    <property type="entry name" value="Type I PLP-dependent aspartate aminotransferase-like (Major domain)"/>
    <property type="match status" value="1"/>
</dbReference>
<protein>
    <submittedName>
        <fullName evidence="4">DegT/DnrJ/EryC1/StrS aminotransferase family protein</fullName>
    </submittedName>
</protein>
<evidence type="ECO:0000313" key="5">
    <source>
        <dbReference type="Proteomes" id="UP000810292"/>
    </source>
</evidence>
<dbReference type="InterPro" id="IPR015421">
    <property type="entry name" value="PyrdxlP-dep_Trfase_major"/>
</dbReference>
<dbReference type="InterPro" id="IPR015422">
    <property type="entry name" value="PyrdxlP-dep_Trfase_small"/>
</dbReference>
<dbReference type="InterPro" id="IPR000653">
    <property type="entry name" value="DegT/StrS_aminotransferase"/>
</dbReference>
<name>A0A9D9IBB2_9SPIO</name>
<evidence type="ECO:0000256" key="1">
    <source>
        <dbReference type="ARBA" id="ARBA00037999"/>
    </source>
</evidence>
<proteinExistence type="inferred from homology"/>
<dbReference type="GO" id="GO:0030170">
    <property type="term" value="F:pyridoxal phosphate binding"/>
    <property type="evidence" value="ECO:0007669"/>
    <property type="project" value="TreeGrafter"/>
</dbReference>
<sequence>MAIRFYKPALYRKDMDAVLQTMVDEKIGPGERKKEFLKTFASYIGKKDGIALRSYPDAISSSLEALGLEEGDGVLVSVLSPRIYLDVIKRQGLKAIIIDTDENGLPSLADAEKKLDENPKAFLYFEPICQIPDSISGIKDLGIPVIEDISQSLGSSYGDEPSSEEESDDSSSEDEKSSVQAGDIGNIVISEFEENGVISTGGGAAAVTSDEDLADKLKKSVASLSPYIDLPDMNAALGIVQLSKAEMLLERRNMIYRTFVQAQQKSGAKLFGSSSPLFKANGHSFSVIVETKPDEAIEFSQKHGVSSKRTFTQSIGVRYQDKYDRFPNAIAAITRAISFPLYPFLAKSEIESIQRVISHLG</sequence>
<reference evidence="4" key="2">
    <citation type="journal article" date="2021" name="PeerJ">
        <title>Extensive microbial diversity within the chicken gut microbiome revealed by metagenomics and culture.</title>
        <authorList>
            <person name="Gilroy R."/>
            <person name="Ravi A."/>
            <person name="Getino M."/>
            <person name="Pursley I."/>
            <person name="Horton D.L."/>
            <person name="Alikhan N.F."/>
            <person name="Baker D."/>
            <person name="Gharbi K."/>
            <person name="Hall N."/>
            <person name="Watson M."/>
            <person name="Adriaenssens E.M."/>
            <person name="Foster-Nyarko E."/>
            <person name="Jarju S."/>
            <person name="Secka A."/>
            <person name="Antonio M."/>
            <person name="Oren A."/>
            <person name="Chaudhuri R.R."/>
            <person name="La Ragione R."/>
            <person name="Hildebrand F."/>
            <person name="Pallen M.J."/>
        </authorList>
    </citation>
    <scope>NUCLEOTIDE SEQUENCE</scope>
    <source>
        <strain evidence="4">14700</strain>
    </source>
</reference>
<dbReference type="SUPFAM" id="SSF53383">
    <property type="entry name" value="PLP-dependent transferases"/>
    <property type="match status" value="1"/>
</dbReference>
<evidence type="ECO:0000256" key="2">
    <source>
        <dbReference type="RuleBase" id="RU004508"/>
    </source>
</evidence>
<accession>A0A9D9IBB2</accession>
<dbReference type="EMBL" id="JADIMF010000105">
    <property type="protein sequence ID" value="MBO8469447.1"/>
    <property type="molecule type" value="Genomic_DNA"/>
</dbReference>
<comment type="caution">
    <text evidence="4">The sequence shown here is derived from an EMBL/GenBank/DDBJ whole genome shotgun (WGS) entry which is preliminary data.</text>
</comment>
<evidence type="ECO:0000313" key="4">
    <source>
        <dbReference type="EMBL" id="MBO8469447.1"/>
    </source>
</evidence>
<keyword evidence="2" id="KW-0663">Pyridoxal phosphate</keyword>